<reference evidence="2 3" key="1">
    <citation type="submission" date="2016-06" db="EMBL/GenBank/DDBJ databases">
        <authorList>
            <person name="Kjaerup R.B."/>
            <person name="Dalgaard T.S."/>
            <person name="Juul-Madsen H.R."/>
        </authorList>
    </citation>
    <scope>NUCLEOTIDE SEQUENCE [LARGE SCALE GENOMIC DNA]</scope>
    <source>
        <strain evidence="2 3">1199456.5</strain>
    </source>
</reference>
<proteinExistence type="predicted"/>
<dbReference type="GO" id="GO:0071949">
    <property type="term" value="F:FAD binding"/>
    <property type="evidence" value="ECO:0007669"/>
    <property type="project" value="InterPro"/>
</dbReference>
<dbReference type="PRINTS" id="PR00420">
    <property type="entry name" value="RNGMNOXGNASE"/>
</dbReference>
<dbReference type="SUPFAM" id="SSF51905">
    <property type="entry name" value="FAD/NAD(P)-binding domain"/>
    <property type="match status" value="1"/>
</dbReference>
<feature type="domain" description="FAD-binding" evidence="1">
    <location>
        <begin position="3"/>
        <end position="312"/>
    </location>
</feature>
<dbReference type="Pfam" id="PF01494">
    <property type="entry name" value="FAD_binding_3"/>
    <property type="match status" value="1"/>
</dbReference>
<evidence type="ECO:0000313" key="3">
    <source>
        <dbReference type="Proteomes" id="UP000093962"/>
    </source>
</evidence>
<dbReference type="InterPro" id="IPR051704">
    <property type="entry name" value="FAD_aromatic-hydroxylase"/>
</dbReference>
<dbReference type="AlphaFoldDB" id="A0A1A0MH54"/>
<dbReference type="NCBIfam" id="NF005761">
    <property type="entry name" value="PRK07588.1"/>
    <property type="match status" value="1"/>
</dbReference>
<dbReference type="PANTHER" id="PTHR46865:SF8">
    <property type="entry name" value="POSSIBLE OXIDOREDUCTASE"/>
    <property type="match status" value="1"/>
</dbReference>
<dbReference type="OrthoDB" id="3356051at2"/>
<sequence length="395" mass="43497">MRIAISGAGIAGPTLAYWLRRGGHETTLIEKSPQLRTGGYVIDFWGLGYDIAERMGLCAQLDVAGYQVEEVRLVDRRGERVGGFPTSGFRRALGGRFTSVPRGDLAAMIHGAIADDVETIFGDTITKVSQDDSGVQVELEHGGARDFDLLVGADGLHSPVRHLAFGPESRFEHDLGFRVAAFEARGYRPRDELVYVSHGLPRRMVSRFTMRDDRMMFLLVFTADQVRGPEPARIDEVKALLHDVFADSGWESRQILAALDSADDVYYDRVCQIRMDEWCNGRVALIGDAAAAVSLLAGEGTGLAMLEAYVLAGEIDRAGAEFATAFGRYQQSLGPFIAGKQRAAERFASSFAPRTAAGVWARNRLSRLLSYRGVGDWMIQRQLHDDFRLPDYAAS</sequence>
<dbReference type="EMBL" id="LZSF01000194">
    <property type="protein sequence ID" value="OBA84784.1"/>
    <property type="molecule type" value="Genomic_DNA"/>
</dbReference>
<dbReference type="Gene3D" id="3.50.50.60">
    <property type="entry name" value="FAD/NAD(P)-binding domain"/>
    <property type="match status" value="1"/>
</dbReference>
<name>A0A1A0MH54_MYCMU</name>
<comment type="caution">
    <text evidence="2">The sequence shown here is derived from an EMBL/GenBank/DDBJ whole genome shotgun (WGS) entry which is preliminary data.</text>
</comment>
<dbReference type="PANTHER" id="PTHR46865">
    <property type="entry name" value="OXIDOREDUCTASE-RELATED"/>
    <property type="match status" value="1"/>
</dbReference>
<dbReference type="InterPro" id="IPR036188">
    <property type="entry name" value="FAD/NAD-bd_sf"/>
</dbReference>
<protein>
    <recommendedName>
        <fullName evidence="1">FAD-binding domain-containing protein</fullName>
    </recommendedName>
</protein>
<organism evidence="2 3">
    <name type="scientific">Mycolicibacterium mucogenicum</name>
    <name type="common">Mycobacterium mucogenicum</name>
    <dbReference type="NCBI Taxonomy" id="56689"/>
    <lineage>
        <taxon>Bacteria</taxon>
        <taxon>Bacillati</taxon>
        <taxon>Actinomycetota</taxon>
        <taxon>Actinomycetes</taxon>
        <taxon>Mycobacteriales</taxon>
        <taxon>Mycobacteriaceae</taxon>
        <taxon>Mycolicibacterium</taxon>
    </lineage>
</organism>
<evidence type="ECO:0000313" key="2">
    <source>
        <dbReference type="EMBL" id="OBA84784.1"/>
    </source>
</evidence>
<gene>
    <name evidence="2" type="ORF">A5642_25635</name>
</gene>
<accession>A0A1A0MH54</accession>
<dbReference type="Gene3D" id="3.30.9.10">
    <property type="entry name" value="D-Amino Acid Oxidase, subunit A, domain 2"/>
    <property type="match status" value="1"/>
</dbReference>
<dbReference type="RefSeq" id="WP_064859838.1">
    <property type="nucleotide sequence ID" value="NZ_LZSF01000194.1"/>
</dbReference>
<dbReference type="Proteomes" id="UP000093962">
    <property type="component" value="Unassembled WGS sequence"/>
</dbReference>
<dbReference type="InterPro" id="IPR002938">
    <property type="entry name" value="FAD-bd"/>
</dbReference>
<evidence type="ECO:0000259" key="1">
    <source>
        <dbReference type="Pfam" id="PF01494"/>
    </source>
</evidence>